<evidence type="ECO:0000313" key="4">
    <source>
        <dbReference type="Proteomes" id="UP001374535"/>
    </source>
</evidence>
<feature type="region of interest" description="Disordered" evidence="1">
    <location>
        <begin position="1"/>
        <end position="77"/>
    </location>
</feature>
<dbReference type="Pfam" id="PF03108">
    <property type="entry name" value="DBD_Tnp_Mut"/>
    <property type="match status" value="1"/>
</dbReference>
<dbReference type="Proteomes" id="UP001374535">
    <property type="component" value="Chromosome 7"/>
</dbReference>
<feature type="compositionally biased region" description="Acidic residues" evidence="1">
    <location>
        <begin position="174"/>
        <end position="194"/>
    </location>
</feature>
<dbReference type="AlphaFoldDB" id="A0AAQ3RS65"/>
<proteinExistence type="predicted"/>
<evidence type="ECO:0000256" key="1">
    <source>
        <dbReference type="SAM" id="MobiDB-lite"/>
    </source>
</evidence>
<protein>
    <recommendedName>
        <fullName evidence="2">Transposase MuDR plant domain-containing protein</fullName>
    </recommendedName>
</protein>
<feature type="domain" description="Transposase MuDR plant" evidence="2">
    <location>
        <begin position="214"/>
        <end position="269"/>
    </location>
</feature>
<name>A0AAQ3RS65_VIGMU</name>
<evidence type="ECO:0000313" key="3">
    <source>
        <dbReference type="EMBL" id="WVZ03243.1"/>
    </source>
</evidence>
<keyword evidence="4" id="KW-1185">Reference proteome</keyword>
<evidence type="ECO:0000259" key="2">
    <source>
        <dbReference type="Pfam" id="PF03108"/>
    </source>
</evidence>
<reference evidence="3 4" key="1">
    <citation type="journal article" date="2023" name="Life. Sci Alliance">
        <title>Evolutionary insights into 3D genome organization and epigenetic landscape of Vigna mungo.</title>
        <authorList>
            <person name="Junaid A."/>
            <person name="Singh B."/>
            <person name="Bhatia S."/>
        </authorList>
    </citation>
    <scope>NUCLEOTIDE SEQUENCE [LARGE SCALE GENOMIC DNA]</scope>
    <source>
        <strain evidence="3">Urdbean</strain>
    </source>
</reference>
<gene>
    <name evidence="3" type="ORF">V8G54_024049</name>
</gene>
<dbReference type="InterPro" id="IPR004332">
    <property type="entry name" value="Transposase_MuDR"/>
</dbReference>
<organism evidence="3 4">
    <name type="scientific">Vigna mungo</name>
    <name type="common">Black gram</name>
    <name type="synonym">Phaseolus mungo</name>
    <dbReference type="NCBI Taxonomy" id="3915"/>
    <lineage>
        <taxon>Eukaryota</taxon>
        <taxon>Viridiplantae</taxon>
        <taxon>Streptophyta</taxon>
        <taxon>Embryophyta</taxon>
        <taxon>Tracheophyta</taxon>
        <taxon>Spermatophyta</taxon>
        <taxon>Magnoliopsida</taxon>
        <taxon>eudicotyledons</taxon>
        <taxon>Gunneridae</taxon>
        <taxon>Pentapetalae</taxon>
        <taxon>rosids</taxon>
        <taxon>fabids</taxon>
        <taxon>Fabales</taxon>
        <taxon>Fabaceae</taxon>
        <taxon>Papilionoideae</taxon>
        <taxon>50 kb inversion clade</taxon>
        <taxon>NPAAA clade</taxon>
        <taxon>indigoferoid/millettioid clade</taxon>
        <taxon>Phaseoleae</taxon>
        <taxon>Vigna</taxon>
    </lineage>
</organism>
<sequence length="313" mass="35481">MHEGDEGGEDVEPEMHEGDEGGEDVELEMHEGDEGGEDVEPEMHEGNEEAEDVEPEMHEGDEGVEDVEPEGVGQVERTNLIDVVDTTVVDVAHDERTKANDVVEGNIEVEVREWCSSDDDTGEVSGMDGLVDINIECEYRDNDTCGNMDVDCSALSDDPELEDDDISDTSLFNDEWESEDLSSPEISDEESDHEEVEKGYGKFITFNMPKNMIDFKWEVGTYFGQKKDIMDGIKTYALENGRNLKFIKNDKQRIRLKCVGAKGACPWMTYFAYMEAVDTWQLRIVVDRHTCSREHKLGVFNAKWLSKKLEKKQ</sequence>
<dbReference type="EMBL" id="CP144694">
    <property type="protein sequence ID" value="WVZ03243.1"/>
    <property type="molecule type" value="Genomic_DNA"/>
</dbReference>
<accession>A0AAQ3RS65</accession>
<feature type="region of interest" description="Disordered" evidence="1">
    <location>
        <begin position="172"/>
        <end position="194"/>
    </location>
</feature>
<feature type="compositionally biased region" description="Acidic residues" evidence="1">
    <location>
        <begin position="1"/>
        <end position="12"/>
    </location>
</feature>